<accession>A0A9W3DR00</accession>
<evidence type="ECO:0000313" key="6">
    <source>
        <dbReference type="RefSeq" id="XP_056866255.1"/>
    </source>
</evidence>
<organism evidence="5 6">
    <name type="scientific">Raphanus sativus</name>
    <name type="common">Radish</name>
    <name type="synonym">Raphanus raphanistrum var. sativus</name>
    <dbReference type="NCBI Taxonomy" id="3726"/>
    <lineage>
        <taxon>Eukaryota</taxon>
        <taxon>Viridiplantae</taxon>
        <taxon>Streptophyta</taxon>
        <taxon>Embryophyta</taxon>
        <taxon>Tracheophyta</taxon>
        <taxon>Spermatophyta</taxon>
        <taxon>Magnoliopsida</taxon>
        <taxon>eudicotyledons</taxon>
        <taxon>Gunneridae</taxon>
        <taxon>Pentapetalae</taxon>
        <taxon>rosids</taxon>
        <taxon>malvids</taxon>
        <taxon>Brassicales</taxon>
        <taxon>Brassicaceae</taxon>
        <taxon>Brassiceae</taxon>
        <taxon>Raphanus</taxon>
    </lineage>
</organism>
<proteinExistence type="predicted"/>
<gene>
    <name evidence="6" type="primary">LOC108858961</name>
</gene>
<evidence type="ECO:0000259" key="4">
    <source>
        <dbReference type="PROSITE" id="PS51366"/>
    </source>
</evidence>
<evidence type="ECO:0000313" key="5">
    <source>
        <dbReference type="Proteomes" id="UP000504610"/>
    </source>
</evidence>
<evidence type="ECO:0000256" key="3">
    <source>
        <dbReference type="ARBA" id="ARBA00023242"/>
    </source>
</evidence>
<dbReference type="InterPro" id="IPR050781">
    <property type="entry name" value="CWC22_splicing_factor"/>
</dbReference>
<dbReference type="KEGG" id="rsz:108858961"/>
<name>A0A9W3DR00_RAPSA</name>
<dbReference type="Proteomes" id="UP000504610">
    <property type="component" value="Chromosome 5"/>
</dbReference>
<dbReference type="GO" id="GO:0071013">
    <property type="term" value="C:catalytic step 2 spliceosome"/>
    <property type="evidence" value="ECO:0007669"/>
    <property type="project" value="TreeGrafter"/>
</dbReference>
<evidence type="ECO:0000256" key="1">
    <source>
        <dbReference type="ARBA" id="ARBA00004123"/>
    </source>
</evidence>
<comment type="subcellular location">
    <subcellularLocation>
        <location evidence="1">Nucleus</location>
    </subcellularLocation>
</comment>
<dbReference type="GO" id="GO:0006417">
    <property type="term" value="P:regulation of translation"/>
    <property type="evidence" value="ECO:0007669"/>
    <property type="project" value="UniProtKB-KW"/>
</dbReference>
<dbReference type="AlphaFoldDB" id="A0A9W3DR00"/>
<reference evidence="6" key="2">
    <citation type="submission" date="2025-08" db="UniProtKB">
        <authorList>
            <consortium name="RefSeq"/>
        </authorList>
    </citation>
    <scope>IDENTIFICATION</scope>
    <source>
        <tissue evidence="6">Leaf</tissue>
    </source>
</reference>
<dbReference type="PANTHER" id="PTHR18034:SF9">
    <property type="entry name" value="MI DOMAIN-CONTAINING PROTEIN"/>
    <property type="match status" value="1"/>
</dbReference>
<dbReference type="GO" id="GO:0003723">
    <property type="term" value="F:RNA binding"/>
    <property type="evidence" value="ECO:0007669"/>
    <property type="project" value="TreeGrafter"/>
</dbReference>
<protein>
    <submittedName>
        <fullName evidence="6">Uncharacterized protein LOC108858961</fullName>
    </submittedName>
</protein>
<dbReference type="Pfam" id="PF02847">
    <property type="entry name" value="MA3"/>
    <property type="match status" value="1"/>
</dbReference>
<dbReference type="InterPro" id="IPR003891">
    <property type="entry name" value="Initiation_fac_eIF4g_MI"/>
</dbReference>
<feature type="domain" description="MI" evidence="4">
    <location>
        <begin position="46"/>
        <end position="164"/>
    </location>
</feature>
<dbReference type="PANTHER" id="PTHR18034">
    <property type="entry name" value="CELL CYCLE CONTROL PROTEIN CWF22-RELATED"/>
    <property type="match status" value="1"/>
</dbReference>
<dbReference type="PROSITE" id="PS51366">
    <property type="entry name" value="MI"/>
    <property type="match status" value="1"/>
</dbReference>
<dbReference type="GeneID" id="108858961"/>
<dbReference type="SMART" id="SM00544">
    <property type="entry name" value="MA3"/>
    <property type="match status" value="1"/>
</dbReference>
<evidence type="ECO:0000256" key="2">
    <source>
        <dbReference type="ARBA" id="ARBA00022845"/>
    </source>
</evidence>
<keyword evidence="3" id="KW-0539">Nucleus</keyword>
<dbReference type="OrthoDB" id="1924287at2759"/>
<dbReference type="GO" id="GO:0000398">
    <property type="term" value="P:mRNA splicing, via spliceosome"/>
    <property type="evidence" value="ECO:0007669"/>
    <property type="project" value="TreeGrafter"/>
</dbReference>
<sequence>MEGLYVPAFKRKKYEQLKRKILGEEDKDEEEDDEVIQDHTETDLVSLKRTIYQTIMSSRNLEEVGHKLLQIRLQPGQEMELCVMILECCTEERTHRSSFYGHLAHRFCLQSKTYKECFKDLFVQQYATVHRLETNNKLRSVAMFFAHILATDALPWNVLANIRLTEEDTTSSSRIFVKILFQQLSEQLGIRVLNEKLQDPAMEETFEPIFPKDHPKNMRFSINFFTSIGLGGITEKPRQLLHQLLQEDVD</sequence>
<dbReference type="RefSeq" id="XP_056866255.1">
    <property type="nucleotide sequence ID" value="XM_057010275.1"/>
</dbReference>
<reference evidence="5" key="1">
    <citation type="journal article" date="2019" name="Database">
        <title>The radish genome database (RadishGD): an integrated information resource for radish genomics.</title>
        <authorList>
            <person name="Yu H.J."/>
            <person name="Baek S."/>
            <person name="Lee Y.J."/>
            <person name="Cho A."/>
            <person name="Mun J.H."/>
        </authorList>
    </citation>
    <scope>NUCLEOTIDE SEQUENCE [LARGE SCALE GENOMIC DNA]</scope>
    <source>
        <strain evidence="5">cv. WK10039</strain>
    </source>
</reference>
<keyword evidence="5" id="KW-1185">Reference proteome</keyword>
<keyword evidence="2" id="KW-0810">Translation regulation</keyword>